<protein>
    <recommendedName>
        <fullName evidence="3">RING-type E3 ubiquitin transferase</fullName>
        <ecNumber evidence="3">2.3.2.27</ecNumber>
    </recommendedName>
</protein>
<keyword evidence="9" id="KW-0862">Zinc</keyword>
<dbReference type="EMBL" id="JAJJMA010086723">
    <property type="protein sequence ID" value="MCL7029096.1"/>
    <property type="molecule type" value="Genomic_DNA"/>
</dbReference>
<dbReference type="PANTHER" id="PTHR47568:SF2">
    <property type="entry name" value="E3 UBIQUITIN-PROTEIN LIGASE SP1-RELATED"/>
    <property type="match status" value="1"/>
</dbReference>
<evidence type="ECO:0000256" key="1">
    <source>
        <dbReference type="ARBA" id="ARBA00000900"/>
    </source>
</evidence>
<dbReference type="GO" id="GO:0061630">
    <property type="term" value="F:ubiquitin protein ligase activity"/>
    <property type="evidence" value="ECO:0007669"/>
    <property type="project" value="UniProtKB-EC"/>
</dbReference>
<evidence type="ECO:0000313" key="13">
    <source>
        <dbReference type="EMBL" id="MCL7029096.1"/>
    </source>
</evidence>
<comment type="subcellular location">
    <subcellularLocation>
        <location evidence="2">Membrane</location>
        <topology evidence="2">Multi-pass membrane protein</topology>
    </subcellularLocation>
</comment>
<sequence length="207" mass="22261">MWGGLSCFSSAAALYLLGKSSVKDAEVLRSVATVSQLKDLVVNAFSPQLLETACRVLPLVVTISGLVCYDAPINYEYSGLRGQMDSALMLSMSKEVPWQVKLFLLPTQGATGLALTIANEVFQESARSLARGTLDDLQGLSLFGNLLPTLGVMIIERVLPTGTSLTIVAEVILWAVDHLWHTYLFSEGVDRILATPGISCTLGNLEV</sequence>
<evidence type="ECO:0000256" key="11">
    <source>
        <dbReference type="ARBA" id="ARBA00023136"/>
    </source>
</evidence>
<dbReference type="EC" id="2.3.2.27" evidence="3"/>
<keyword evidence="11" id="KW-0472">Membrane</keyword>
<feature type="non-terminal residue" evidence="13">
    <location>
        <position position="1"/>
    </location>
</feature>
<keyword evidence="6" id="KW-0479">Metal-binding</keyword>
<reference evidence="13" key="1">
    <citation type="submission" date="2022-03" db="EMBL/GenBank/DDBJ databases">
        <title>A functionally conserved STORR gene fusion in Papaver species that diverged 16.8 million years ago.</title>
        <authorList>
            <person name="Catania T."/>
        </authorList>
    </citation>
    <scope>NUCLEOTIDE SEQUENCE</scope>
    <source>
        <strain evidence="13">S-191538</strain>
    </source>
</reference>
<evidence type="ECO:0000256" key="7">
    <source>
        <dbReference type="ARBA" id="ARBA00022771"/>
    </source>
</evidence>
<proteinExistence type="predicted"/>
<organism evidence="13 14">
    <name type="scientific">Papaver nudicaule</name>
    <name type="common">Iceland poppy</name>
    <dbReference type="NCBI Taxonomy" id="74823"/>
    <lineage>
        <taxon>Eukaryota</taxon>
        <taxon>Viridiplantae</taxon>
        <taxon>Streptophyta</taxon>
        <taxon>Embryophyta</taxon>
        <taxon>Tracheophyta</taxon>
        <taxon>Spermatophyta</taxon>
        <taxon>Magnoliopsida</taxon>
        <taxon>Ranunculales</taxon>
        <taxon>Papaveraceae</taxon>
        <taxon>Papaveroideae</taxon>
        <taxon>Papaver</taxon>
    </lineage>
</organism>
<keyword evidence="5" id="KW-0812">Transmembrane</keyword>
<dbReference type="AlphaFoldDB" id="A0AA41S5N1"/>
<comment type="catalytic activity">
    <reaction evidence="1">
        <text>S-ubiquitinyl-[E2 ubiquitin-conjugating enzyme]-L-cysteine + [acceptor protein]-L-lysine = [E2 ubiquitin-conjugating enzyme]-L-cysteine + N(6)-ubiquitinyl-[acceptor protein]-L-lysine.</text>
        <dbReference type="EC" id="2.3.2.27"/>
    </reaction>
</comment>
<keyword evidence="10" id="KW-1133">Transmembrane helix</keyword>
<keyword evidence="4" id="KW-0808">Transferase</keyword>
<dbReference type="GO" id="GO:0016567">
    <property type="term" value="P:protein ubiquitination"/>
    <property type="evidence" value="ECO:0007669"/>
    <property type="project" value="InterPro"/>
</dbReference>
<evidence type="ECO:0000256" key="9">
    <source>
        <dbReference type="ARBA" id="ARBA00022833"/>
    </source>
</evidence>
<dbReference type="GO" id="GO:0016020">
    <property type="term" value="C:membrane"/>
    <property type="evidence" value="ECO:0007669"/>
    <property type="project" value="UniProtKB-SubCell"/>
</dbReference>
<comment type="caution">
    <text evidence="13">The sequence shown here is derived from an EMBL/GenBank/DDBJ whole genome shotgun (WGS) entry which is preliminary data.</text>
</comment>
<dbReference type="GO" id="GO:0008270">
    <property type="term" value="F:zinc ion binding"/>
    <property type="evidence" value="ECO:0007669"/>
    <property type="project" value="UniProtKB-KW"/>
</dbReference>
<evidence type="ECO:0000313" key="14">
    <source>
        <dbReference type="Proteomes" id="UP001177140"/>
    </source>
</evidence>
<evidence type="ECO:0000256" key="2">
    <source>
        <dbReference type="ARBA" id="ARBA00004141"/>
    </source>
</evidence>
<gene>
    <name evidence="13" type="ORF">MKW94_000120</name>
</gene>
<accession>A0AA41S5N1</accession>
<feature type="domain" description="E3 Ubiquitin ligase MUL1-like" evidence="12">
    <location>
        <begin position="81"/>
        <end position="171"/>
    </location>
</feature>
<dbReference type="InterPro" id="IPR022170">
    <property type="entry name" value="MUL1-like"/>
</dbReference>
<dbReference type="Proteomes" id="UP001177140">
    <property type="component" value="Unassembled WGS sequence"/>
</dbReference>
<evidence type="ECO:0000256" key="10">
    <source>
        <dbReference type="ARBA" id="ARBA00022989"/>
    </source>
</evidence>
<keyword evidence="7" id="KW-0863">Zinc-finger</keyword>
<dbReference type="InterPro" id="IPR044231">
    <property type="entry name" value="SP1/SPL1"/>
</dbReference>
<keyword evidence="8" id="KW-0833">Ubl conjugation pathway</keyword>
<evidence type="ECO:0000259" key="12">
    <source>
        <dbReference type="Pfam" id="PF12483"/>
    </source>
</evidence>
<dbReference type="PANTHER" id="PTHR47568">
    <property type="match status" value="1"/>
</dbReference>
<evidence type="ECO:0000256" key="4">
    <source>
        <dbReference type="ARBA" id="ARBA00022679"/>
    </source>
</evidence>
<name>A0AA41S5N1_PAPNU</name>
<keyword evidence="14" id="KW-1185">Reference proteome</keyword>
<evidence type="ECO:0000256" key="5">
    <source>
        <dbReference type="ARBA" id="ARBA00022692"/>
    </source>
</evidence>
<evidence type="ECO:0000256" key="3">
    <source>
        <dbReference type="ARBA" id="ARBA00012483"/>
    </source>
</evidence>
<evidence type="ECO:0000256" key="8">
    <source>
        <dbReference type="ARBA" id="ARBA00022786"/>
    </source>
</evidence>
<evidence type="ECO:0000256" key="6">
    <source>
        <dbReference type="ARBA" id="ARBA00022723"/>
    </source>
</evidence>
<dbReference type="Pfam" id="PF12483">
    <property type="entry name" value="GIDE"/>
    <property type="match status" value="1"/>
</dbReference>